<sequence>MMKALKEWATVITALENGDQTVLLRKGGILETVSGFQVEDRKFALFPTYEHQDNSSLKSQFYRYLADVREQKPRDGFNRITSYAEVLAEHDLSSIQTIEKLSDFHIWSESYMVERMNWMPQKPMTAIFLKVYKIPPVEIPVLPEYHGCKSWIELNANMGPGSAVLNEADLEQKLSEFRGIVN</sequence>
<keyword evidence="2" id="KW-1185">Reference proteome</keyword>
<reference evidence="2" key="1">
    <citation type="submission" date="2015-10" db="EMBL/GenBank/DDBJ databases">
        <authorList>
            <person name="Lehtovirta-Morley L.E."/>
            <person name="Vieille C."/>
        </authorList>
    </citation>
    <scope>NUCLEOTIDE SEQUENCE [LARGE SCALE GENOMIC DNA]</scope>
</reference>
<dbReference type="InterPro" id="IPR014923">
    <property type="entry name" value="DUF1802"/>
</dbReference>
<protein>
    <recommendedName>
        <fullName evidence="3">DUF1802 family protein</fullName>
    </recommendedName>
</protein>
<gene>
    <name evidence="1" type="ORF">NDEV_0465</name>
</gene>
<dbReference type="Pfam" id="PF08819">
    <property type="entry name" value="DUF1802"/>
    <property type="match status" value="1"/>
</dbReference>
<accession>A0A128A1L8</accession>
<evidence type="ECO:0000313" key="1">
    <source>
        <dbReference type="EMBL" id="CUR51230.1"/>
    </source>
</evidence>
<dbReference type="AlphaFoldDB" id="A0A128A1L8"/>
<dbReference type="EMBL" id="LN890280">
    <property type="protein sequence ID" value="CUR51230.1"/>
    <property type="molecule type" value="Genomic_DNA"/>
</dbReference>
<dbReference type="Proteomes" id="UP000196239">
    <property type="component" value="Chromosome 1"/>
</dbReference>
<evidence type="ECO:0008006" key="3">
    <source>
        <dbReference type="Google" id="ProtNLM"/>
    </source>
</evidence>
<organism evidence="1 2">
    <name type="scientific">Nitrosotalea devaniterrae</name>
    <dbReference type="NCBI Taxonomy" id="1078905"/>
    <lineage>
        <taxon>Archaea</taxon>
        <taxon>Nitrososphaerota</taxon>
        <taxon>Nitrososphaeria</taxon>
        <taxon>Nitrosotaleales</taxon>
        <taxon>Nitrosotaleaceae</taxon>
        <taxon>Nitrosotalea</taxon>
    </lineage>
</organism>
<evidence type="ECO:0000313" key="2">
    <source>
        <dbReference type="Proteomes" id="UP000196239"/>
    </source>
</evidence>
<dbReference type="KEGG" id="ndv:NDEV_0465"/>
<name>A0A128A1L8_9ARCH</name>
<proteinExistence type="predicted"/>